<feature type="transmembrane region" description="Helical" evidence="2">
    <location>
        <begin position="138"/>
        <end position="162"/>
    </location>
</feature>
<organism evidence="3 4">
    <name type="scientific">Phialocephala subalpina</name>
    <dbReference type="NCBI Taxonomy" id="576137"/>
    <lineage>
        <taxon>Eukaryota</taxon>
        <taxon>Fungi</taxon>
        <taxon>Dikarya</taxon>
        <taxon>Ascomycota</taxon>
        <taxon>Pezizomycotina</taxon>
        <taxon>Leotiomycetes</taxon>
        <taxon>Helotiales</taxon>
        <taxon>Mollisiaceae</taxon>
        <taxon>Phialocephala</taxon>
        <taxon>Phialocephala fortinii species complex</taxon>
    </lineage>
</organism>
<name>A0A1L7WFS5_9HELO</name>
<feature type="compositionally biased region" description="Polar residues" evidence="1">
    <location>
        <begin position="28"/>
        <end position="44"/>
    </location>
</feature>
<evidence type="ECO:0000313" key="3">
    <source>
        <dbReference type="EMBL" id="CZR51622.1"/>
    </source>
</evidence>
<dbReference type="OrthoDB" id="3562882at2759"/>
<proteinExistence type="predicted"/>
<feature type="region of interest" description="Disordered" evidence="1">
    <location>
        <begin position="220"/>
        <end position="271"/>
    </location>
</feature>
<evidence type="ECO:0000256" key="2">
    <source>
        <dbReference type="SAM" id="Phobius"/>
    </source>
</evidence>
<reference evidence="3 4" key="1">
    <citation type="submission" date="2016-03" db="EMBL/GenBank/DDBJ databases">
        <authorList>
            <person name="Ploux O."/>
        </authorList>
    </citation>
    <scope>NUCLEOTIDE SEQUENCE [LARGE SCALE GENOMIC DNA]</scope>
    <source>
        <strain evidence="3 4">UAMH 11012</strain>
    </source>
</reference>
<dbReference type="AlphaFoldDB" id="A0A1L7WFS5"/>
<feature type="compositionally biased region" description="Low complexity" evidence="1">
    <location>
        <begin position="46"/>
        <end position="123"/>
    </location>
</feature>
<gene>
    <name evidence="3" type="ORF">PAC_01499</name>
</gene>
<dbReference type="EMBL" id="FJOG01000002">
    <property type="protein sequence ID" value="CZR51622.1"/>
    <property type="molecule type" value="Genomic_DNA"/>
</dbReference>
<evidence type="ECO:0000256" key="1">
    <source>
        <dbReference type="SAM" id="MobiDB-lite"/>
    </source>
</evidence>
<feature type="region of interest" description="Disordered" evidence="1">
    <location>
        <begin position="1"/>
        <end position="123"/>
    </location>
</feature>
<protein>
    <submittedName>
        <fullName evidence="3">Uncharacterized protein</fullName>
    </submittedName>
</protein>
<dbReference type="Proteomes" id="UP000184330">
    <property type="component" value="Unassembled WGS sequence"/>
</dbReference>
<feature type="compositionally biased region" description="Basic and acidic residues" evidence="1">
    <location>
        <begin position="220"/>
        <end position="230"/>
    </location>
</feature>
<keyword evidence="2" id="KW-0812">Transmembrane</keyword>
<dbReference type="STRING" id="576137.A0A1L7WFS5"/>
<sequence length="413" mass="44295">MVQKDTMSMTMPMTTETPAPTHTTSSPGADNTSMPHDTTVTSLAAPTITSSLPLAPTSTSRSTILTKTTSSTSVLSTFTSSTTSPPVSTSTVLSTTTLPPTTSIPASTSTLSTTTSSTSPPQNTTITIVHAPPTNHTAAIVGISVGSSITLILALSILFTWYRHIRSRNKARREEELEIATDPQGTFVGGFKLAQLKSLGTSSGDEQKIEKEVAEVKGLRRSNTREDGRRNGIVLRSMGQLPPHPTPSETQIHNPPERQAEPNPATQEGGQLARARFDAWKRARGIPTADELYQLQTHSQAKLLARAQEPRKEENIENIATGVKRSRTTIDAWKTGEVPRRTGSIPTVMVTAATPIVGNYGKGKGKGPATFEDMGLKRKRKGKGLGVDLKEMEGVLAPPRVAGSNELAWWEKK</sequence>
<keyword evidence="2" id="KW-0472">Membrane</keyword>
<keyword evidence="2" id="KW-1133">Transmembrane helix</keyword>
<accession>A0A1L7WFS5</accession>
<evidence type="ECO:0000313" key="4">
    <source>
        <dbReference type="Proteomes" id="UP000184330"/>
    </source>
</evidence>
<keyword evidence="4" id="KW-1185">Reference proteome</keyword>
<feature type="compositionally biased region" description="Low complexity" evidence="1">
    <location>
        <begin position="1"/>
        <end position="27"/>
    </location>
</feature>